<dbReference type="RefSeq" id="WP_005225029.1">
    <property type="nucleotide sequence ID" value="NZ_CP007031.1"/>
</dbReference>
<gene>
    <name evidence="1" type="ORF">MARPU_09545</name>
</gene>
<evidence type="ECO:0000313" key="2">
    <source>
        <dbReference type="Proteomes" id="UP000005275"/>
    </source>
</evidence>
<dbReference type="STRING" id="765910.MARPU_09545"/>
<accession>W0E8F3</accession>
<dbReference type="eggNOG" id="ENOG50345PN">
    <property type="taxonomic scope" value="Bacteria"/>
</dbReference>
<dbReference type="KEGG" id="mpur:MARPU_09545"/>
<dbReference type="HOGENOM" id="CLU_1729199_0_0_6"/>
<reference evidence="1 2" key="1">
    <citation type="submission" date="2013-12" db="EMBL/GenBank/DDBJ databases">
        <authorList>
            <consortium name="DOE Joint Genome Institute"/>
            <person name="Bryant D.A."/>
            <person name="Huntemann M."/>
            <person name="Han J."/>
            <person name="Chen A."/>
            <person name="Kyrpides N."/>
            <person name="Mavromatis K."/>
            <person name="Markowitz V."/>
            <person name="Palaniappan K."/>
            <person name="Ivanova N."/>
            <person name="Schaumberg A."/>
            <person name="Pati A."/>
            <person name="Liolios K."/>
            <person name="Nordberg H.P."/>
            <person name="Cantor M.N."/>
            <person name="Hua S.X."/>
            <person name="Woyke T."/>
        </authorList>
    </citation>
    <scope>NUCLEOTIDE SEQUENCE [LARGE SCALE GENOMIC DNA]</scope>
    <source>
        <strain evidence="1 2">984</strain>
    </source>
</reference>
<dbReference type="AlphaFoldDB" id="W0E8F3"/>
<dbReference type="OrthoDB" id="5464931at2"/>
<keyword evidence="2" id="KW-1185">Reference proteome</keyword>
<dbReference type="Proteomes" id="UP000005275">
    <property type="component" value="Chromosome"/>
</dbReference>
<proteinExistence type="predicted"/>
<protein>
    <submittedName>
        <fullName evidence="1">Uncharacterized protein</fullName>
    </submittedName>
</protein>
<organism evidence="1 2">
    <name type="scientific">Marichromatium purpuratum 984</name>
    <dbReference type="NCBI Taxonomy" id="765910"/>
    <lineage>
        <taxon>Bacteria</taxon>
        <taxon>Pseudomonadati</taxon>
        <taxon>Pseudomonadota</taxon>
        <taxon>Gammaproteobacteria</taxon>
        <taxon>Chromatiales</taxon>
        <taxon>Chromatiaceae</taxon>
        <taxon>Marichromatium</taxon>
    </lineage>
</organism>
<dbReference type="EMBL" id="CP007031">
    <property type="protein sequence ID" value="AHF05509.1"/>
    <property type="molecule type" value="Genomic_DNA"/>
</dbReference>
<sequence>MLDANNFKLVSVTPPAAIIDAASATTAEVDTKGWEHARIIAYLGATDVAMSALKVTESDTSGSGHADVPGLVYGTSTDIAGSTSALPTADADNTFFVFDLDLRGRKRYLDVIATCGDGSTGTFLTIWAELYRGDVAPHTVAGHGAGGMLKR</sequence>
<name>W0E8F3_MARPU</name>
<evidence type="ECO:0000313" key="1">
    <source>
        <dbReference type="EMBL" id="AHF05509.1"/>
    </source>
</evidence>